<dbReference type="RefSeq" id="WP_338094552.1">
    <property type="nucleotide sequence ID" value="NZ_JAWDKA010000007.1"/>
</dbReference>
<dbReference type="Pfam" id="PF22082">
    <property type="entry name" value="TtuA_LIM_N"/>
    <property type="match status" value="1"/>
</dbReference>
<name>A0AAE4MBP3_9EURY</name>
<gene>
    <name evidence="2" type="ORF">McpAg1_13740</name>
</gene>
<protein>
    <recommendedName>
        <fullName evidence="1">2-thiouridine synthetase TtuA-like N-terminal LIM domain-containing protein</fullName>
    </recommendedName>
</protein>
<dbReference type="SUPFAM" id="SSF52402">
    <property type="entry name" value="Adenine nucleotide alpha hydrolases-like"/>
    <property type="match status" value="1"/>
</dbReference>
<organism evidence="2 3">
    <name type="scientific">Methanorbis furvi</name>
    <dbReference type="NCBI Taxonomy" id="3028299"/>
    <lineage>
        <taxon>Archaea</taxon>
        <taxon>Methanobacteriati</taxon>
        <taxon>Methanobacteriota</taxon>
        <taxon>Stenosarchaea group</taxon>
        <taxon>Methanomicrobia</taxon>
        <taxon>Methanomicrobiales</taxon>
        <taxon>Methanocorpusculaceae</taxon>
        <taxon>Methanorbis</taxon>
    </lineage>
</organism>
<dbReference type="Proteomes" id="UP001273136">
    <property type="component" value="Unassembled WGS sequence"/>
</dbReference>
<dbReference type="InterPro" id="IPR014729">
    <property type="entry name" value="Rossmann-like_a/b/a_fold"/>
</dbReference>
<dbReference type="Gene3D" id="3.40.50.620">
    <property type="entry name" value="HUPs"/>
    <property type="match status" value="1"/>
</dbReference>
<evidence type="ECO:0000313" key="2">
    <source>
        <dbReference type="EMBL" id="MDV0442147.1"/>
    </source>
</evidence>
<sequence>MKCSRCGNDAVIVQDYAGVALCSRHAAADIEAKAKREVRKCGGIASGEKLFIMGGSSAESHALSTLLSVILAGRRDVTFTTDVASATAVVTADTLDDIAEHLLCQVCRGDAAELLAVPEKKTLRPLSVVPRTEVCFYARHHGWTGDCSTQDSSAFCSDIAAFLKTFSADHPSAAYALKRISDQLPDLYLERQNHAV</sequence>
<feature type="domain" description="2-thiouridine synthetase TtuA-like N-terminal LIM" evidence="1">
    <location>
        <begin position="2"/>
        <end position="25"/>
    </location>
</feature>
<dbReference type="InterPro" id="IPR054306">
    <property type="entry name" value="TtuA-like_LIM_N"/>
</dbReference>
<dbReference type="EMBL" id="JAWDKA010000007">
    <property type="protein sequence ID" value="MDV0442147.1"/>
    <property type="molecule type" value="Genomic_DNA"/>
</dbReference>
<reference evidence="2" key="1">
    <citation type="submission" date="2023-06" db="EMBL/GenBank/DDBJ databases">
        <title>Genome sequence of Methancorpusculaceae sp. Ag1.</title>
        <authorList>
            <person name="Protasov E."/>
            <person name="Platt K."/>
            <person name="Poehlein A."/>
            <person name="Daniel R."/>
            <person name="Brune A."/>
        </authorList>
    </citation>
    <scope>NUCLEOTIDE SEQUENCE</scope>
    <source>
        <strain evidence="2">Ag1</strain>
    </source>
</reference>
<accession>A0AAE4MBP3</accession>
<dbReference type="AlphaFoldDB" id="A0AAE4MBP3"/>
<evidence type="ECO:0000313" key="3">
    <source>
        <dbReference type="Proteomes" id="UP001273136"/>
    </source>
</evidence>
<comment type="caution">
    <text evidence="2">The sequence shown here is derived from an EMBL/GenBank/DDBJ whole genome shotgun (WGS) entry which is preliminary data.</text>
</comment>
<evidence type="ECO:0000259" key="1">
    <source>
        <dbReference type="Pfam" id="PF22082"/>
    </source>
</evidence>
<keyword evidence="3" id="KW-1185">Reference proteome</keyword>
<proteinExistence type="predicted"/>